<evidence type="ECO:0000256" key="1">
    <source>
        <dbReference type="SAM" id="MobiDB-lite"/>
    </source>
</evidence>
<gene>
    <name evidence="3" type="ORF">LCGC14_1970710</name>
</gene>
<dbReference type="Pfam" id="PF01551">
    <property type="entry name" value="Peptidase_M23"/>
    <property type="match status" value="1"/>
</dbReference>
<dbReference type="SUPFAM" id="SSF51261">
    <property type="entry name" value="Duplicated hybrid motif"/>
    <property type="match status" value="1"/>
</dbReference>
<accession>A0A0F9HQ76</accession>
<sequence>MKHFAAAVLFACLPLMAHAQAEEAAAEARAASAALETASAKLDQADGARDRVQALTETIQAFEAGLAAMRAGLRQAAINEAQLSRKLQAREGEVAQFLGVLQSIGGDPSPVVLLHPDGPMGTARAGMLLAELTPALNARADALRQDYEDIKTLRALQTDAAQRLQQGLTEVQGARTALNQAMANRTDLPTRFTEDPVRTAILIASTETLEGFASGLSQITTGTEEPAPVNLEGQVGELPLPAQGLVLRKAGETDSAGVPRPGMILATRPRAIVTSPAAATIRYVGPLLDLGNVVILEPQVDTLFVLAGLDIVYGQAGQVIAGGTPIGLMGGPESGTSSAMSPNGEGTSTDRTETLYIEVRQDNTPQDPADWFRTDKDG</sequence>
<feature type="region of interest" description="Disordered" evidence="1">
    <location>
        <begin position="330"/>
        <end position="354"/>
    </location>
</feature>
<proteinExistence type="predicted"/>
<reference evidence="3" key="1">
    <citation type="journal article" date="2015" name="Nature">
        <title>Complex archaea that bridge the gap between prokaryotes and eukaryotes.</title>
        <authorList>
            <person name="Spang A."/>
            <person name="Saw J.H."/>
            <person name="Jorgensen S.L."/>
            <person name="Zaremba-Niedzwiedzka K."/>
            <person name="Martijn J."/>
            <person name="Lind A.E."/>
            <person name="van Eijk R."/>
            <person name="Schleper C."/>
            <person name="Guy L."/>
            <person name="Ettema T.J."/>
        </authorList>
    </citation>
    <scope>NUCLEOTIDE SEQUENCE</scope>
</reference>
<protein>
    <recommendedName>
        <fullName evidence="2">M23ase beta-sheet core domain-containing protein</fullName>
    </recommendedName>
</protein>
<dbReference type="InterPro" id="IPR011055">
    <property type="entry name" value="Dup_hybrid_motif"/>
</dbReference>
<dbReference type="CDD" id="cd12797">
    <property type="entry name" value="M23_peptidase"/>
    <property type="match status" value="1"/>
</dbReference>
<dbReference type="Gene3D" id="2.70.70.10">
    <property type="entry name" value="Glucose Permease (Domain IIA)"/>
    <property type="match status" value="1"/>
</dbReference>
<evidence type="ECO:0000259" key="2">
    <source>
        <dbReference type="Pfam" id="PF01551"/>
    </source>
</evidence>
<feature type="compositionally biased region" description="Polar residues" evidence="1">
    <location>
        <begin position="334"/>
        <end position="347"/>
    </location>
</feature>
<dbReference type="EMBL" id="LAZR01021867">
    <property type="protein sequence ID" value="KKL83840.1"/>
    <property type="molecule type" value="Genomic_DNA"/>
</dbReference>
<evidence type="ECO:0000313" key="3">
    <source>
        <dbReference type="EMBL" id="KKL83840.1"/>
    </source>
</evidence>
<dbReference type="AlphaFoldDB" id="A0A0F9HQ76"/>
<feature type="region of interest" description="Disordered" evidence="1">
    <location>
        <begin position="359"/>
        <end position="378"/>
    </location>
</feature>
<name>A0A0F9HQ76_9ZZZZ</name>
<organism evidence="3">
    <name type="scientific">marine sediment metagenome</name>
    <dbReference type="NCBI Taxonomy" id="412755"/>
    <lineage>
        <taxon>unclassified sequences</taxon>
        <taxon>metagenomes</taxon>
        <taxon>ecological metagenomes</taxon>
    </lineage>
</organism>
<dbReference type="InterPro" id="IPR016047">
    <property type="entry name" value="M23ase_b-sheet_dom"/>
</dbReference>
<feature type="domain" description="M23ase beta-sheet core" evidence="2">
    <location>
        <begin position="262"/>
        <end position="368"/>
    </location>
</feature>
<comment type="caution">
    <text evidence="3">The sequence shown here is derived from an EMBL/GenBank/DDBJ whole genome shotgun (WGS) entry which is preliminary data.</text>
</comment>